<name>A0A2P2QHQ8_RHIMU</name>
<dbReference type="AlphaFoldDB" id="A0A2P2QHQ8"/>
<sequence length="18" mass="1859">MGKGTPYTTESSSVDTTP</sequence>
<organism evidence="1">
    <name type="scientific">Rhizophora mucronata</name>
    <name type="common">Asiatic mangrove</name>
    <dbReference type="NCBI Taxonomy" id="61149"/>
    <lineage>
        <taxon>Eukaryota</taxon>
        <taxon>Viridiplantae</taxon>
        <taxon>Streptophyta</taxon>
        <taxon>Embryophyta</taxon>
        <taxon>Tracheophyta</taxon>
        <taxon>Spermatophyta</taxon>
        <taxon>Magnoliopsida</taxon>
        <taxon>eudicotyledons</taxon>
        <taxon>Gunneridae</taxon>
        <taxon>Pentapetalae</taxon>
        <taxon>rosids</taxon>
        <taxon>fabids</taxon>
        <taxon>Malpighiales</taxon>
        <taxon>Rhizophoraceae</taxon>
        <taxon>Rhizophora</taxon>
    </lineage>
</organism>
<protein>
    <submittedName>
        <fullName evidence="1">Uncharacterized protein</fullName>
    </submittedName>
</protein>
<dbReference type="EMBL" id="GGEC01086056">
    <property type="protein sequence ID" value="MBX66540.1"/>
    <property type="molecule type" value="Transcribed_RNA"/>
</dbReference>
<accession>A0A2P2QHQ8</accession>
<proteinExistence type="predicted"/>
<reference evidence="1" key="1">
    <citation type="submission" date="2018-02" db="EMBL/GenBank/DDBJ databases">
        <title>Rhizophora mucronata_Transcriptome.</title>
        <authorList>
            <person name="Meera S.P."/>
            <person name="Sreeshan A."/>
            <person name="Augustine A."/>
        </authorList>
    </citation>
    <scope>NUCLEOTIDE SEQUENCE</scope>
    <source>
        <tissue evidence="1">Leaf</tissue>
    </source>
</reference>
<evidence type="ECO:0000313" key="1">
    <source>
        <dbReference type="EMBL" id="MBX66540.1"/>
    </source>
</evidence>